<dbReference type="Proteomes" id="UP001152485">
    <property type="component" value="Unassembled WGS sequence"/>
</dbReference>
<dbReference type="EMBL" id="CAMAPD010000006">
    <property type="protein sequence ID" value="CAH9057389.1"/>
    <property type="molecule type" value="Genomic_DNA"/>
</dbReference>
<dbReference type="EMBL" id="CAMAPC010000002">
    <property type="protein sequence ID" value="CAH9051845.1"/>
    <property type="molecule type" value="Genomic_DNA"/>
</dbReference>
<evidence type="ECO:0000313" key="3">
    <source>
        <dbReference type="EMBL" id="CAH9057389.1"/>
    </source>
</evidence>
<evidence type="ECO:0000313" key="2">
    <source>
        <dbReference type="EMBL" id="CAH9051845.1"/>
    </source>
</evidence>
<reference evidence="2 5" key="1">
    <citation type="submission" date="2022-07" db="EMBL/GenBank/DDBJ databases">
        <authorList>
            <person name="Criscuolo A."/>
        </authorList>
    </citation>
    <scope>NUCLEOTIDE SEQUENCE</scope>
    <source>
        <strain evidence="5">CIP 111951</strain>
        <strain evidence="2">CIP111854</strain>
        <strain evidence="3">CIP111951</strain>
    </source>
</reference>
<gene>
    <name evidence="2" type="ORF">PSECIP111854_00847</name>
    <name evidence="3" type="ORF">PSECIP111951_01658</name>
</gene>
<name>A0A9W4VW81_9GAMM</name>
<dbReference type="Proteomes" id="UP001152467">
    <property type="component" value="Unassembled WGS sequence"/>
</dbReference>
<dbReference type="AlphaFoldDB" id="A0A9W4VW81"/>
<evidence type="ECO:0000313" key="4">
    <source>
        <dbReference type="Proteomes" id="UP001152467"/>
    </source>
</evidence>
<comment type="caution">
    <text evidence="2">The sequence shown here is derived from an EMBL/GenBank/DDBJ whole genome shotgun (WGS) entry which is preliminary data.</text>
</comment>
<proteinExistence type="predicted"/>
<protein>
    <submittedName>
        <fullName evidence="2">Uncharacterized protein</fullName>
    </submittedName>
</protein>
<evidence type="ECO:0000313" key="5">
    <source>
        <dbReference type="Proteomes" id="UP001152485"/>
    </source>
</evidence>
<evidence type="ECO:0000256" key="1">
    <source>
        <dbReference type="SAM" id="MobiDB-lite"/>
    </source>
</evidence>
<sequence>MCSSVKSTPSISGSKLKSIPNLTESQRQRFTQVANAAAERRERVNKFHQSNHKKSHKSLYQKILCCLKKW</sequence>
<feature type="compositionally biased region" description="Polar residues" evidence="1">
    <location>
        <begin position="1"/>
        <end position="32"/>
    </location>
</feature>
<feature type="region of interest" description="Disordered" evidence="1">
    <location>
        <begin position="1"/>
        <end position="36"/>
    </location>
</feature>
<keyword evidence="4" id="KW-1185">Reference proteome</keyword>
<accession>A0A9W4VW81</accession>
<organism evidence="2 4">
    <name type="scientific">Pseudoalteromonas holothuriae</name>
    <dbReference type="NCBI Taxonomy" id="2963714"/>
    <lineage>
        <taxon>Bacteria</taxon>
        <taxon>Pseudomonadati</taxon>
        <taxon>Pseudomonadota</taxon>
        <taxon>Gammaproteobacteria</taxon>
        <taxon>Alteromonadales</taxon>
        <taxon>Pseudoalteromonadaceae</taxon>
        <taxon>Pseudoalteromonas</taxon>
    </lineage>
</organism>